<dbReference type="Pfam" id="PF20612">
    <property type="entry name" value="SHOCT_2"/>
    <property type="match status" value="1"/>
</dbReference>
<sequence length="53" mass="6212">MGQKKETNEVRYSIARKLLNLMLENGFISEEEYKKIDALNRETFSPELSKVYG</sequence>
<dbReference type="Proteomes" id="UP000037392">
    <property type="component" value="Unassembled WGS sequence"/>
</dbReference>
<proteinExistence type="predicted"/>
<feature type="domain" description="SHOCT-like" evidence="1">
    <location>
        <begin position="1"/>
        <end position="52"/>
    </location>
</feature>
<accession>A0A0J9BE76</accession>
<dbReference type="GeneID" id="93166040"/>
<reference evidence="2 3" key="1">
    <citation type="submission" date="2011-04" db="EMBL/GenBank/DDBJ databases">
        <title>The Genome Sequence of Clostridium citroniae WAL-19142.</title>
        <authorList>
            <consortium name="The Broad Institute Genome Sequencing Platform"/>
            <person name="Earl A."/>
            <person name="Ward D."/>
            <person name="Feldgarden M."/>
            <person name="Gevers D."/>
            <person name="Warren Y.A."/>
            <person name="Tyrrell K.L."/>
            <person name="Citron D.M."/>
            <person name="Goldstein E.J."/>
            <person name="Daigneault M."/>
            <person name="Allen-Vercoe E."/>
            <person name="Young S.K."/>
            <person name="Zeng Q."/>
            <person name="Gargeya S."/>
            <person name="Fitzgerald M."/>
            <person name="Haas B."/>
            <person name="Abouelleil A."/>
            <person name="Alvarado L."/>
            <person name="Arachchi H.M."/>
            <person name="Berlin A."/>
            <person name="Brown A."/>
            <person name="Chapman S.B."/>
            <person name="Chen Z."/>
            <person name="Dunbar C."/>
            <person name="Freedman E."/>
            <person name="Gearin G."/>
            <person name="Gellesch M."/>
            <person name="Goldberg J."/>
            <person name="Griggs A."/>
            <person name="Gujja S."/>
            <person name="Heilman E.R."/>
            <person name="Heiman D."/>
            <person name="Howarth C."/>
            <person name="Larson L."/>
            <person name="Lui A."/>
            <person name="MacDonald P.J."/>
            <person name="Mehta T."/>
            <person name="Montmayeur A."/>
            <person name="Murphy C."/>
            <person name="Neiman D."/>
            <person name="Pearson M."/>
            <person name="Priest M."/>
            <person name="Roberts A."/>
            <person name="Saif S."/>
            <person name="Shea T."/>
            <person name="Shenoy N."/>
            <person name="Sisk P."/>
            <person name="Stolte C."/>
            <person name="Sykes S."/>
            <person name="White J."/>
            <person name="Yandava C."/>
            <person name="Wortman J."/>
            <person name="Nusbaum C."/>
            <person name="Birren B."/>
        </authorList>
    </citation>
    <scope>NUCLEOTIDE SEQUENCE [LARGE SCALE GENOMIC DNA]</scope>
    <source>
        <strain evidence="2 3">WAL-19142</strain>
    </source>
</reference>
<dbReference type="InterPro" id="IPR046749">
    <property type="entry name" value="SHOCT_2"/>
</dbReference>
<evidence type="ECO:0000313" key="3">
    <source>
        <dbReference type="Proteomes" id="UP000037392"/>
    </source>
</evidence>
<protein>
    <recommendedName>
        <fullName evidence="1">SHOCT-like domain-containing protein</fullName>
    </recommendedName>
</protein>
<organism evidence="2 3">
    <name type="scientific">[Clostridium] citroniae WAL-19142</name>
    <dbReference type="NCBI Taxonomy" id="742734"/>
    <lineage>
        <taxon>Bacteria</taxon>
        <taxon>Bacillati</taxon>
        <taxon>Bacillota</taxon>
        <taxon>Clostridia</taxon>
        <taxon>Lachnospirales</taxon>
        <taxon>Lachnospiraceae</taxon>
        <taxon>Enterocloster</taxon>
    </lineage>
</organism>
<dbReference type="RefSeq" id="WP_181988625.1">
    <property type="nucleotide sequence ID" value="NZ_KQ235888.1"/>
</dbReference>
<evidence type="ECO:0000313" key="2">
    <source>
        <dbReference type="EMBL" id="KMW10684.1"/>
    </source>
</evidence>
<dbReference type="EMBL" id="ADLK01000059">
    <property type="protein sequence ID" value="KMW10684.1"/>
    <property type="molecule type" value="Genomic_DNA"/>
</dbReference>
<comment type="caution">
    <text evidence="2">The sequence shown here is derived from an EMBL/GenBank/DDBJ whole genome shotgun (WGS) entry which is preliminary data.</text>
</comment>
<gene>
    <name evidence="2" type="ORF">HMPREF9470_05534</name>
</gene>
<dbReference type="PATRIC" id="fig|742734.4.peg.5922"/>
<name>A0A0J9BE76_9FIRM</name>
<evidence type="ECO:0000259" key="1">
    <source>
        <dbReference type="Pfam" id="PF20612"/>
    </source>
</evidence>
<dbReference type="AlphaFoldDB" id="A0A0J9BE76"/>